<dbReference type="Pfam" id="PF13669">
    <property type="entry name" value="Glyoxalase_4"/>
    <property type="match status" value="1"/>
</dbReference>
<evidence type="ECO:0008006" key="4">
    <source>
        <dbReference type="Google" id="ProtNLM"/>
    </source>
</evidence>
<gene>
    <name evidence="2" type="ORF">Amac_029550</name>
</gene>
<proteinExistence type="predicted"/>
<dbReference type="Proteomes" id="UP000331127">
    <property type="component" value="Unassembled WGS sequence"/>
</dbReference>
<reference evidence="2 3" key="1">
    <citation type="submission" date="2019-10" db="EMBL/GenBank/DDBJ databases">
        <title>Whole genome shotgun sequence of Acrocarpospora macrocephala NBRC 16266.</title>
        <authorList>
            <person name="Ichikawa N."/>
            <person name="Kimura A."/>
            <person name="Kitahashi Y."/>
            <person name="Komaki H."/>
            <person name="Oguchi A."/>
        </authorList>
    </citation>
    <scope>NUCLEOTIDE SEQUENCE [LARGE SCALE GENOMIC DNA]</scope>
    <source>
        <strain evidence="2 3">NBRC 16266</strain>
    </source>
</reference>
<organism evidence="2 3">
    <name type="scientific">Acrocarpospora macrocephala</name>
    <dbReference type="NCBI Taxonomy" id="150177"/>
    <lineage>
        <taxon>Bacteria</taxon>
        <taxon>Bacillati</taxon>
        <taxon>Actinomycetota</taxon>
        <taxon>Actinomycetes</taxon>
        <taxon>Streptosporangiales</taxon>
        <taxon>Streptosporangiaceae</taxon>
        <taxon>Acrocarpospora</taxon>
    </lineage>
</organism>
<evidence type="ECO:0000256" key="1">
    <source>
        <dbReference type="SAM" id="MobiDB-lite"/>
    </source>
</evidence>
<dbReference type="AlphaFoldDB" id="A0A5M3WMH3"/>
<comment type="caution">
    <text evidence="2">The sequence shown here is derived from an EMBL/GenBank/DDBJ whole genome shotgun (WGS) entry which is preliminary data.</text>
</comment>
<dbReference type="OrthoDB" id="5244171at2"/>
<protein>
    <recommendedName>
        <fullName evidence="4">VOC domain-containing protein</fullName>
    </recommendedName>
</protein>
<evidence type="ECO:0000313" key="2">
    <source>
        <dbReference type="EMBL" id="GES09359.1"/>
    </source>
</evidence>
<dbReference type="RefSeq" id="WP_155354905.1">
    <property type="nucleotide sequence ID" value="NZ_BAAAHL010000069.1"/>
</dbReference>
<evidence type="ECO:0000313" key="3">
    <source>
        <dbReference type="Proteomes" id="UP000331127"/>
    </source>
</evidence>
<dbReference type="Gene3D" id="3.10.180.10">
    <property type="entry name" value="2,3-Dihydroxybiphenyl 1,2-Dioxygenase, domain 1"/>
    <property type="match status" value="1"/>
</dbReference>
<dbReference type="SUPFAM" id="SSF54593">
    <property type="entry name" value="Glyoxalase/Bleomycin resistance protein/Dihydroxybiphenyl dioxygenase"/>
    <property type="match status" value="1"/>
</dbReference>
<sequence>MLIKDHAPDDDLPAAAATAHPRTAKQPVLDHLAIGVRKWSDAYERFVRELGGRWGYGGPAGDFAPYQLVFGAGMRLEFISPHAPDGFMWRFMERHGPSAHHVTFKVSSLDTTRRELSRLGFEAFGGRPDIPVWREAFVHPKHSGIGTLVQIVESDEESIARHAEVGRPADFPAAGVEPREVAWFGLTASDLGRAEDLLVKALHGTISEEGDGWFFATWGHGRSILVRRPAATPGSTRLWAQVPTEGVGFVIFGPGDLTVSSLCTLADGLVRMPPQQATGVPVWLI</sequence>
<dbReference type="InterPro" id="IPR029068">
    <property type="entry name" value="Glyas_Bleomycin-R_OHBP_Dase"/>
</dbReference>
<accession>A0A5M3WMH3</accession>
<feature type="region of interest" description="Disordered" evidence="1">
    <location>
        <begin position="1"/>
        <end position="20"/>
    </location>
</feature>
<keyword evidence="3" id="KW-1185">Reference proteome</keyword>
<name>A0A5M3WMH3_9ACTN</name>
<dbReference type="EMBL" id="BLAE01000015">
    <property type="protein sequence ID" value="GES09359.1"/>
    <property type="molecule type" value="Genomic_DNA"/>
</dbReference>